<keyword evidence="5 8" id="KW-0418">Kinase</keyword>
<comment type="catalytic activity">
    <reaction evidence="7">
        <text>a 1,2-diacyl-sn-glycero-3-phospho-(1D-myo-inositol) + ATP = a 1,2-diacyl-sn-glycero-3-phospho-(1D-myo-inositol-3-phosphate) + ADP + H(+)</text>
        <dbReference type="Rhea" id="RHEA:12709"/>
        <dbReference type="ChEBI" id="CHEBI:15378"/>
        <dbReference type="ChEBI" id="CHEBI:30616"/>
        <dbReference type="ChEBI" id="CHEBI:57880"/>
        <dbReference type="ChEBI" id="CHEBI:58088"/>
        <dbReference type="ChEBI" id="CHEBI:456216"/>
        <dbReference type="EC" id="2.7.1.137"/>
    </reaction>
    <physiologicalReaction direction="left-to-right" evidence="7">
        <dbReference type="Rhea" id="RHEA:12710"/>
    </physiologicalReaction>
</comment>
<dbReference type="InterPro" id="IPR011009">
    <property type="entry name" value="Kinase-like_dom_sf"/>
</dbReference>
<dbReference type="Gene3D" id="3.30.1010.10">
    <property type="entry name" value="Phosphatidylinositol 3-kinase Catalytic Subunit, Chain A, domain 4"/>
    <property type="match status" value="1"/>
</dbReference>
<evidence type="ECO:0000259" key="12">
    <source>
        <dbReference type="PROSITE" id="PS51545"/>
    </source>
</evidence>
<dbReference type="CDD" id="cd00896">
    <property type="entry name" value="PI3Kc_III"/>
    <property type="match status" value="1"/>
</dbReference>
<dbReference type="GO" id="GO:0005768">
    <property type="term" value="C:endosome"/>
    <property type="evidence" value="ECO:0000318"/>
    <property type="project" value="GO_Central"/>
</dbReference>
<dbReference type="PANTHER" id="PTHR10048">
    <property type="entry name" value="PHOSPHATIDYLINOSITOL KINASE"/>
    <property type="match status" value="1"/>
</dbReference>
<dbReference type="OrthoDB" id="67688at2759"/>
<evidence type="ECO:0000313" key="14">
    <source>
        <dbReference type="EnsemblMetazoa" id="XP_030832804"/>
    </source>
</evidence>
<dbReference type="GO" id="GO:0016020">
    <property type="term" value="C:membrane"/>
    <property type="evidence" value="ECO:0000318"/>
    <property type="project" value="GO_Central"/>
</dbReference>
<dbReference type="AlphaFoldDB" id="A0A7M7N8P2"/>
<evidence type="ECO:0000313" key="15">
    <source>
        <dbReference type="Proteomes" id="UP000007110"/>
    </source>
</evidence>
<evidence type="ECO:0000256" key="10">
    <source>
        <dbReference type="SAM" id="MobiDB-lite"/>
    </source>
</evidence>
<dbReference type="OMA" id="LHKFAQY"/>
<dbReference type="EnsemblMetazoa" id="XM_030976944">
    <property type="protein sequence ID" value="XP_030832804"/>
    <property type="gene ID" value="LOC591736"/>
</dbReference>
<dbReference type="FunFam" id="2.60.40.150:FF:000043">
    <property type="entry name" value="Phosphatidylinositol 3-kinase catalytic subunit type 3"/>
    <property type="match status" value="1"/>
</dbReference>
<comment type="similarity">
    <text evidence="8 9">Belongs to the PI3/PI4-kinase family.</text>
</comment>
<dbReference type="PROSITE" id="PS00915">
    <property type="entry name" value="PI3_4_KINASE_1"/>
    <property type="match status" value="1"/>
</dbReference>
<dbReference type="FunFam" id="3.30.1010.10:FF:000002">
    <property type="entry name" value="Phosphatidylinositol 3-kinase catalytic subunit type 3"/>
    <property type="match status" value="1"/>
</dbReference>
<dbReference type="GO" id="GO:0034272">
    <property type="term" value="C:phosphatidylinositol 3-kinase complex, class III, type II"/>
    <property type="evidence" value="ECO:0000318"/>
    <property type="project" value="GO_Central"/>
</dbReference>
<dbReference type="SUPFAM" id="SSF49562">
    <property type="entry name" value="C2 domain (Calcium/lipid-binding domain, CaLB)"/>
    <property type="match status" value="1"/>
</dbReference>
<dbReference type="InterPro" id="IPR015433">
    <property type="entry name" value="PI3/4_kinase"/>
</dbReference>
<dbReference type="PANTHER" id="PTHR10048:SF7">
    <property type="entry name" value="PHOSPHATIDYLINOSITOL 3-KINASE CATALYTIC SUBUNIT TYPE 3"/>
    <property type="match status" value="1"/>
</dbReference>
<dbReference type="InterPro" id="IPR057756">
    <property type="entry name" value="PI3-kinase_type3/VPS34_cat"/>
</dbReference>
<dbReference type="SMART" id="SM00142">
    <property type="entry name" value="PI3K_C2"/>
    <property type="match status" value="1"/>
</dbReference>
<protein>
    <recommendedName>
        <fullName evidence="2 8">Phosphatidylinositol 3-kinase catalytic subunit type 3</fullName>
        <ecNumber evidence="1 8">2.7.1.137</ecNumber>
    </recommendedName>
</protein>
<evidence type="ECO:0000256" key="4">
    <source>
        <dbReference type="ARBA" id="ARBA00022741"/>
    </source>
</evidence>
<organism evidence="14 15">
    <name type="scientific">Strongylocentrotus purpuratus</name>
    <name type="common">Purple sea urchin</name>
    <dbReference type="NCBI Taxonomy" id="7668"/>
    <lineage>
        <taxon>Eukaryota</taxon>
        <taxon>Metazoa</taxon>
        <taxon>Echinodermata</taxon>
        <taxon>Eleutherozoa</taxon>
        <taxon>Echinozoa</taxon>
        <taxon>Echinoidea</taxon>
        <taxon>Euechinoidea</taxon>
        <taxon>Echinacea</taxon>
        <taxon>Camarodonta</taxon>
        <taxon>Echinidea</taxon>
        <taxon>Strongylocentrotidae</taxon>
        <taxon>Strongylocentrotus</taxon>
    </lineage>
</organism>
<dbReference type="RefSeq" id="XP_030832804.1">
    <property type="nucleotide sequence ID" value="XM_030976944.1"/>
</dbReference>
<dbReference type="CDD" id="cd00870">
    <property type="entry name" value="PI3Ka_III"/>
    <property type="match status" value="1"/>
</dbReference>
<dbReference type="InterPro" id="IPR002420">
    <property type="entry name" value="PI3K-type_C2_dom"/>
</dbReference>
<dbReference type="Pfam" id="PF00792">
    <property type="entry name" value="PI3K_C2"/>
    <property type="match status" value="1"/>
</dbReference>
<dbReference type="SUPFAM" id="SSF56112">
    <property type="entry name" value="Protein kinase-like (PK-like)"/>
    <property type="match status" value="1"/>
</dbReference>
<dbReference type="InterPro" id="IPR036940">
    <property type="entry name" value="PI3/4_kinase_cat_sf"/>
</dbReference>
<dbReference type="CTD" id="5289"/>
<evidence type="ECO:0000256" key="6">
    <source>
        <dbReference type="ARBA" id="ARBA00022840"/>
    </source>
</evidence>
<evidence type="ECO:0000256" key="3">
    <source>
        <dbReference type="ARBA" id="ARBA00022679"/>
    </source>
</evidence>
<dbReference type="GO" id="GO:0000407">
    <property type="term" value="C:phagophore assembly site"/>
    <property type="evidence" value="ECO:0000318"/>
    <property type="project" value="GO_Central"/>
</dbReference>
<dbReference type="GO" id="GO:0005737">
    <property type="term" value="C:cytoplasm"/>
    <property type="evidence" value="ECO:0000318"/>
    <property type="project" value="GO_Central"/>
</dbReference>
<dbReference type="Gene3D" id="1.25.40.70">
    <property type="entry name" value="Phosphatidylinositol 3-kinase, accessory domain (PIK)"/>
    <property type="match status" value="1"/>
</dbReference>
<dbReference type="PROSITE" id="PS50290">
    <property type="entry name" value="PI3_4_KINASE_3"/>
    <property type="match status" value="1"/>
</dbReference>
<keyword evidence="4 8" id="KW-0547">Nucleotide-binding</keyword>
<dbReference type="SUPFAM" id="SSF48371">
    <property type="entry name" value="ARM repeat"/>
    <property type="match status" value="1"/>
</dbReference>
<dbReference type="SMART" id="SM00145">
    <property type="entry name" value="PI3Ka"/>
    <property type="match status" value="1"/>
</dbReference>
<dbReference type="CDD" id="cd08397">
    <property type="entry name" value="C2_PI3K_class_III"/>
    <property type="match status" value="1"/>
</dbReference>
<keyword evidence="3 8" id="KW-0808">Transferase</keyword>
<dbReference type="PROSITE" id="PS51545">
    <property type="entry name" value="PIK_HELICAL"/>
    <property type="match status" value="1"/>
</dbReference>
<dbReference type="GO" id="GO:0000045">
    <property type="term" value="P:autophagosome assembly"/>
    <property type="evidence" value="ECO:0000318"/>
    <property type="project" value="GO_Central"/>
</dbReference>
<dbReference type="InterPro" id="IPR018936">
    <property type="entry name" value="PI3/4_kinase_CS"/>
</dbReference>
<dbReference type="PIRSF" id="PIRSF000587">
    <property type="entry name" value="PI3K_Vps34"/>
    <property type="match status" value="1"/>
</dbReference>
<reference evidence="15" key="1">
    <citation type="submission" date="2015-02" db="EMBL/GenBank/DDBJ databases">
        <title>Genome sequencing for Strongylocentrotus purpuratus.</title>
        <authorList>
            <person name="Murali S."/>
            <person name="Liu Y."/>
            <person name="Vee V."/>
            <person name="English A."/>
            <person name="Wang M."/>
            <person name="Skinner E."/>
            <person name="Han Y."/>
            <person name="Muzny D.M."/>
            <person name="Worley K.C."/>
            <person name="Gibbs R.A."/>
        </authorList>
    </citation>
    <scope>NUCLEOTIDE SEQUENCE</scope>
</reference>
<dbReference type="KEGG" id="spu:591736"/>
<dbReference type="InterPro" id="IPR008290">
    <property type="entry name" value="PI3K_Vps34"/>
</dbReference>
<dbReference type="GO" id="GO:0048015">
    <property type="term" value="P:phosphatidylinositol-mediated signaling"/>
    <property type="evidence" value="ECO:0000318"/>
    <property type="project" value="GO_Central"/>
</dbReference>
<dbReference type="Gene3D" id="1.10.1070.11">
    <property type="entry name" value="Phosphatidylinositol 3-/4-kinase, catalytic domain"/>
    <property type="match status" value="1"/>
</dbReference>
<evidence type="ECO:0000259" key="11">
    <source>
        <dbReference type="PROSITE" id="PS50290"/>
    </source>
</evidence>
<evidence type="ECO:0000256" key="8">
    <source>
        <dbReference type="PIRNR" id="PIRNR000587"/>
    </source>
</evidence>
<dbReference type="GO" id="GO:0000425">
    <property type="term" value="P:pexophagy"/>
    <property type="evidence" value="ECO:0000318"/>
    <property type="project" value="GO_Central"/>
</dbReference>
<dbReference type="GO" id="GO:0006897">
    <property type="term" value="P:endocytosis"/>
    <property type="evidence" value="ECO:0000318"/>
    <property type="project" value="GO_Central"/>
</dbReference>
<dbReference type="Gene3D" id="2.60.40.150">
    <property type="entry name" value="C2 domain"/>
    <property type="match status" value="1"/>
</dbReference>
<dbReference type="GeneID" id="591736"/>
<proteinExistence type="inferred from homology"/>
<name>A0A7M7N8P2_STRPU</name>
<evidence type="ECO:0000256" key="9">
    <source>
        <dbReference type="PROSITE-ProRule" id="PRU00880"/>
    </source>
</evidence>
<feature type="domain" description="PIK helical" evidence="12">
    <location>
        <begin position="281"/>
        <end position="521"/>
    </location>
</feature>
<keyword evidence="15" id="KW-1185">Reference proteome</keyword>
<evidence type="ECO:0000256" key="1">
    <source>
        <dbReference type="ARBA" id="ARBA00012073"/>
    </source>
</evidence>
<feature type="compositionally biased region" description="Basic and acidic residues" evidence="10">
    <location>
        <begin position="421"/>
        <end position="438"/>
    </location>
</feature>
<dbReference type="InParanoid" id="A0A7M7N8P2"/>
<keyword evidence="6 8" id="KW-0067">ATP-binding</keyword>
<reference evidence="14" key="2">
    <citation type="submission" date="2021-01" db="UniProtKB">
        <authorList>
            <consortium name="EnsemblMetazoa"/>
        </authorList>
    </citation>
    <scope>IDENTIFICATION</scope>
</reference>
<dbReference type="GO" id="GO:0016303">
    <property type="term" value="F:1-phosphatidylinositol-3-kinase activity"/>
    <property type="evidence" value="ECO:0000318"/>
    <property type="project" value="GO_Central"/>
</dbReference>
<dbReference type="PROSITE" id="PS00916">
    <property type="entry name" value="PI3_4_KINASE_2"/>
    <property type="match status" value="1"/>
</dbReference>
<dbReference type="GO" id="GO:0034271">
    <property type="term" value="C:phosphatidylinositol 3-kinase complex, class III, type I"/>
    <property type="evidence" value="ECO:0000318"/>
    <property type="project" value="GO_Central"/>
</dbReference>
<dbReference type="GO" id="GO:0036092">
    <property type="term" value="P:phosphatidylinositol-3-phosphate biosynthetic process"/>
    <property type="evidence" value="ECO:0000318"/>
    <property type="project" value="GO_Central"/>
</dbReference>
<dbReference type="InterPro" id="IPR042236">
    <property type="entry name" value="PI3K_accessory_sf"/>
</dbReference>
<dbReference type="InterPro" id="IPR001263">
    <property type="entry name" value="PI3K_accessory_dom"/>
</dbReference>
<dbReference type="GO" id="GO:0005524">
    <property type="term" value="F:ATP binding"/>
    <property type="evidence" value="ECO:0007669"/>
    <property type="project" value="UniProtKB-UniRule"/>
</dbReference>
<feature type="domain" description="C2 PI3K-type" evidence="13">
    <location>
        <begin position="16"/>
        <end position="183"/>
    </location>
</feature>
<evidence type="ECO:0000256" key="5">
    <source>
        <dbReference type="ARBA" id="ARBA00022777"/>
    </source>
</evidence>
<dbReference type="FunFam" id="1.10.1070.11:FF:000002">
    <property type="entry name" value="Phosphatidylinositol 3-kinase catalytic subunit type 3"/>
    <property type="match status" value="1"/>
</dbReference>
<dbReference type="InterPro" id="IPR000403">
    <property type="entry name" value="PI3/4_kinase_cat_dom"/>
</dbReference>
<dbReference type="InterPro" id="IPR035892">
    <property type="entry name" value="C2_domain_sf"/>
</dbReference>
<dbReference type="Pfam" id="PF00613">
    <property type="entry name" value="PI3Ka"/>
    <property type="match status" value="1"/>
</dbReference>
<evidence type="ECO:0000256" key="2">
    <source>
        <dbReference type="ARBA" id="ARBA00019787"/>
    </source>
</evidence>
<dbReference type="EC" id="2.7.1.137" evidence="1 8"/>
<dbReference type="Proteomes" id="UP000007110">
    <property type="component" value="Unassembled WGS sequence"/>
</dbReference>
<dbReference type="PROSITE" id="PS51547">
    <property type="entry name" value="C2_PI3K"/>
    <property type="match status" value="1"/>
</dbReference>
<dbReference type="SMART" id="SM00146">
    <property type="entry name" value="PI3Kc"/>
    <property type="match status" value="1"/>
</dbReference>
<dbReference type="InterPro" id="IPR016024">
    <property type="entry name" value="ARM-type_fold"/>
</dbReference>
<sequence length="890" mass="102165">MAESEDKFYYTYSCDLSANVQIKIGTLEGKRERPSYRDLLADPQLRFSGLYEEKCADLYVTCQVFADGKPLILPRRTSYRAFTTRWNWNEWLTLPLKFSDLPRNAQAALTIWDVYGPDDARPVGGTTVSLFGKHGTFRNGMQDLKVWPGVEGDGRGQTKTPGKLADSNDTMARLAKLTKKHRKGHMLKVDWLDRLTFREIEMINEKEKRDSNFMYLMVEFPRIHYNDIEFAVVYYEKDAEETICTRNYAEIVSVPDPEMLMENLVESKHHTLARSERSGLSDKDLKPNASTRDQLNNIVGYGPTKPLTYEEQDVVWRFRYYLNSQGNALTKFLRCVKWDVPHEEKQALELLRSWAPIDVADALELLSPQFRHRAVRRFAVSRLRQAIDEELMLYLLQLVQALRYEDFNEIKAGLEAASARPRSESHVSQDYHVDRDRSSSQNTIPHPLAETPESPTPPVTPRDQEQGKDVTEECNLATFLIERACCNYTLANYLYWYLLVESDEQDTISKDSRIIEMYKTVLKCFSQSLSKGGKDCVHYRSLLVRQHTLTNHILNIMRLVAKENGNRKKKIERLQALLGENDQQSVNFTSFDPLPLPLHPEVKVLGVVAEKASMFKSSLMPIKLTFKTTDHEEYVAICKNGDDLRQDQLILQIITLMDQLLRQENLDLKLTPYRVLATSSKNGFVQFVDSVAVADVLSQEGNIQNFFRKHAPSEAAPYGISPDVMDTYVKSCAGYCVITYLLGVGDRHLDNLLLTKCGKLFHVDFGYILGRDPKPLPPPMKMSKEMVEGMGGAQGELYQDFRKICYTSFLHLRRHSNLILNLFSLMVDASVPDIALEPDKTVKKLQDKFRLDLTDEEAVHYMQTLIDESVGAVFAAVVEQIHKFAQYWRK</sequence>
<accession>A0A7M7N8P2</accession>
<feature type="region of interest" description="Disordered" evidence="10">
    <location>
        <begin position="418"/>
        <end position="468"/>
    </location>
</feature>
<dbReference type="Pfam" id="PF00454">
    <property type="entry name" value="PI3_PI4_kinase"/>
    <property type="match status" value="1"/>
</dbReference>
<dbReference type="GO" id="GO:0005777">
    <property type="term" value="C:peroxisome"/>
    <property type="evidence" value="ECO:0000318"/>
    <property type="project" value="GO_Central"/>
</dbReference>
<feature type="domain" description="PI3K/PI4K catalytic" evidence="11">
    <location>
        <begin position="608"/>
        <end position="874"/>
    </location>
</feature>
<evidence type="ECO:0000256" key="7">
    <source>
        <dbReference type="ARBA" id="ARBA00023985"/>
    </source>
</evidence>
<evidence type="ECO:0000259" key="13">
    <source>
        <dbReference type="PROSITE" id="PS51547"/>
    </source>
</evidence>